<evidence type="ECO:0000256" key="1">
    <source>
        <dbReference type="SAM" id="MobiDB-lite"/>
    </source>
</evidence>
<accession>A0A7S1Y1P4</accession>
<feature type="region of interest" description="Disordered" evidence="1">
    <location>
        <begin position="439"/>
        <end position="539"/>
    </location>
</feature>
<name>A0A7S1Y1P4_9STRA</name>
<feature type="region of interest" description="Disordered" evidence="1">
    <location>
        <begin position="23"/>
        <end position="46"/>
    </location>
</feature>
<organism evidence="3">
    <name type="scientific">Grammatophora oceanica</name>
    <dbReference type="NCBI Taxonomy" id="210454"/>
    <lineage>
        <taxon>Eukaryota</taxon>
        <taxon>Sar</taxon>
        <taxon>Stramenopiles</taxon>
        <taxon>Ochrophyta</taxon>
        <taxon>Bacillariophyta</taxon>
        <taxon>Fragilariophyceae</taxon>
        <taxon>Fragilariophycidae</taxon>
        <taxon>Rhabdonematales</taxon>
        <taxon>Grammatophoraceae</taxon>
        <taxon>Grammatophora</taxon>
    </lineage>
</organism>
<feature type="transmembrane region" description="Helical" evidence="2">
    <location>
        <begin position="55"/>
        <end position="78"/>
    </location>
</feature>
<keyword evidence="2" id="KW-1133">Transmembrane helix</keyword>
<reference evidence="3" key="1">
    <citation type="submission" date="2021-01" db="EMBL/GenBank/DDBJ databases">
        <authorList>
            <person name="Corre E."/>
            <person name="Pelletier E."/>
            <person name="Niang G."/>
            <person name="Scheremetjew M."/>
            <person name="Finn R."/>
            <person name="Kale V."/>
            <person name="Holt S."/>
            <person name="Cochrane G."/>
            <person name="Meng A."/>
            <person name="Brown T."/>
            <person name="Cohen L."/>
        </authorList>
    </citation>
    <scope>NUCLEOTIDE SEQUENCE</scope>
    <source>
        <strain evidence="3">CCMP 410</strain>
    </source>
</reference>
<keyword evidence="2" id="KW-0472">Membrane</keyword>
<dbReference type="AlphaFoldDB" id="A0A7S1Y1P4"/>
<proteinExistence type="predicted"/>
<keyword evidence="2" id="KW-0812">Transmembrane</keyword>
<dbReference type="EMBL" id="HBGK01001900">
    <property type="protein sequence ID" value="CAD9272118.1"/>
    <property type="molecule type" value="Transcribed_RNA"/>
</dbReference>
<gene>
    <name evidence="3" type="ORF">GOCE00092_LOCUS1023</name>
</gene>
<evidence type="ECO:0000256" key="2">
    <source>
        <dbReference type="SAM" id="Phobius"/>
    </source>
</evidence>
<protein>
    <submittedName>
        <fullName evidence="3">Uncharacterized protein</fullName>
    </submittedName>
</protein>
<feature type="compositionally biased region" description="Low complexity" evidence="1">
    <location>
        <begin position="460"/>
        <end position="472"/>
    </location>
</feature>
<sequence>MKMRRIQTATTITDTTACLAPPSRVTPNSCGSGKRHAVTTKTQTTRTTTTMMRRAVLSTVAVLLTATTHGASAASVFAPKVHGLSRVSTKDAMERRLLSETNVVTNNSGRDWSNWELKVELDEFVIQISPPLLKPTSTSTIHGWIEKTMYERLFDRTGGDLETLFLANIDAYDERRRRQLEEDVLPKGTKAIRIAKGVAMLNDGSYDSAILNEMARDVVDSGLVGGEDGENYLPKEIEYIASTTYMNPRAAAVDEEDDKTSFGGIQAPINTDEGRSINNKVIGGSVGGLAAVILGLGVALWARRRGGSERDDKEAMNDSIDTVEVDEDDLGSDLDDDELDDEVTSMETGRYVVQNLPPSVHDSEGTNSDQASIGSWTLSTFCTHTRSIQTTESFERDRQTTLLKKDMIGTTEWSAAYGDRSPPRAGALKDTVLQASHFSPSNVAKDEENYQKQQKAPKRTASTSSDSNNSTTPPFLFTSNGEEIYLMPPSQTRSSRIVSYEPAEHPPPSPRLAKKVQAQRAKNKGSGVLRENQRWTSPE</sequence>
<evidence type="ECO:0000313" key="3">
    <source>
        <dbReference type="EMBL" id="CAD9272118.1"/>
    </source>
</evidence>